<dbReference type="Pfam" id="PF12276">
    <property type="entry name" value="DUF3617"/>
    <property type="match status" value="1"/>
</dbReference>
<keyword evidence="3" id="KW-1185">Reference proteome</keyword>
<dbReference type="AlphaFoldDB" id="A0A7W6BD00"/>
<gene>
    <name evidence="2" type="ORF">GGR43_000314</name>
</gene>
<dbReference type="RefSeq" id="WP_188070178.1">
    <property type="nucleotide sequence ID" value="NZ_BSPS01000057.1"/>
</dbReference>
<protein>
    <recommendedName>
        <fullName evidence="4">DUF3617 domain-containing protein</fullName>
    </recommendedName>
</protein>
<proteinExistence type="predicted"/>
<name>A0A7W6BD00_9SPHN</name>
<reference evidence="2 3" key="1">
    <citation type="submission" date="2020-08" db="EMBL/GenBank/DDBJ databases">
        <title>Genomic Encyclopedia of Type Strains, Phase IV (KMG-IV): sequencing the most valuable type-strain genomes for metagenomic binning, comparative biology and taxonomic classification.</title>
        <authorList>
            <person name="Goeker M."/>
        </authorList>
    </citation>
    <scope>NUCLEOTIDE SEQUENCE [LARGE SCALE GENOMIC DNA]</scope>
    <source>
        <strain evidence="2 3">DSM 26189</strain>
    </source>
</reference>
<feature type="signal peptide" evidence="1">
    <location>
        <begin position="1"/>
        <end position="18"/>
    </location>
</feature>
<dbReference type="Proteomes" id="UP000571950">
    <property type="component" value="Unassembled WGS sequence"/>
</dbReference>
<evidence type="ECO:0000313" key="3">
    <source>
        <dbReference type="Proteomes" id="UP000571950"/>
    </source>
</evidence>
<dbReference type="EMBL" id="JACIDT010000001">
    <property type="protein sequence ID" value="MBB3924620.1"/>
    <property type="molecule type" value="Genomic_DNA"/>
</dbReference>
<sequence length="190" mass="19706">MMRMLPILLAGSAVLMLAACGKEPETARNQSAEEVASEMKKITLLPGEWETTQEVVDVKLEGAPEGMPAGAMDAMKGRKTTVKTCITPEQAANPSADFLTAQKDSNCTYSGFEMAGGAIKGAVSCLSPDGKGKADIAIDGSYGADSYQMTMEMQAAGMGGPQTSAMTMHLKMRTSGKRIGECPASPATGG</sequence>
<dbReference type="InterPro" id="IPR022061">
    <property type="entry name" value="DUF3617"/>
</dbReference>
<organism evidence="2 3">
    <name type="scientific">Sphingobium jiangsuense</name>
    <dbReference type="NCBI Taxonomy" id="870476"/>
    <lineage>
        <taxon>Bacteria</taxon>
        <taxon>Pseudomonadati</taxon>
        <taxon>Pseudomonadota</taxon>
        <taxon>Alphaproteobacteria</taxon>
        <taxon>Sphingomonadales</taxon>
        <taxon>Sphingomonadaceae</taxon>
        <taxon>Sphingobium</taxon>
    </lineage>
</organism>
<dbReference type="PROSITE" id="PS51257">
    <property type="entry name" value="PROKAR_LIPOPROTEIN"/>
    <property type="match status" value="1"/>
</dbReference>
<keyword evidence="1" id="KW-0732">Signal</keyword>
<feature type="chain" id="PRO_5031506513" description="DUF3617 domain-containing protein" evidence="1">
    <location>
        <begin position="19"/>
        <end position="190"/>
    </location>
</feature>
<evidence type="ECO:0008006" key="4">
    <source>
        <dbReference type="Google" id="ProtNLM"/>
    </source>
</evidence>
<accession>A0A7W6BD00</accession>
<evidence type="ECO:0000256" key="1">
    <source>
        <dbReference type="SAM" id="SignalP"/>
    </source>
</evidence>
<comment type="caution">
    <text evidence="2">The sequence shown here is derived from an EMBL/GenBank/DDBJ whole genome shotgun (WGS) entry which is preliminary data.</text>
</comment>
<evidence type="ECO:0000313" key="2">
    <source>
        <dbReference type="EMBL" id="MBB3924620.1"/>
    </source>
</evidence>